<accession>A0A238VEW7</accession>
<sequence length="126" mass="15219">MKKVILLIFALIISCVFSLESCGPVVFSSRLGTPPPPWFYPNRVENVRYMYFPEHNFYYDFTLRNYIYFDNGAWLSVDILPSRYKGINLRRSRQVRIKDYHGDNIKRYHNDNIIKRRRSSSTKRYH</sequence>
<organism evidence="1 2">
    <name type="scientific">Lutibacter flavus</name>
    <dbReference type="NCBI Taxonomy" id="691689"/>
    <lineage>
        <taxon>Bacteria</taxon>
        <taxon>Pseudomonadati</taxon>
        <taxon>Bacteroidota</taxon>
        <taxon>Flavobacteriia</taxon>
        <taxon>Flavobacteriales</taxon>
        <taxon>Flavobacteriaceae</taxon>
        <taxon>Lutibacter</taxon>
    </lineage>
</organism>
<gene>
    <name evidence="1" type="ORF">SAMN04488111_0373</name>
</gene>
<evidence type="ECO:0000313" key="1">
    <source>
        <dbReference type="EMBL" id="SNR32796.1"/>
    </source>
</evidence>
<dbReference type="RefSeq" id="WP_089376728.1">
    <property type="nucleotide sequence ID" value="NZ_FZNX01000001.1"/>
</dbReference>
<dbReference type="Proteomes" id="UP000198412">
    <property type="component" value="Unassembled WGS sequence"/>
</dbReference>
<protein>
    <recommendedName>
        <fullName evidence="3">Lipoprotein</fullName>
    </recommendedName>
</protein>
<evidence type="ECO:0000313" key="2">
    <source>
        <dbReference type="Proteomes" id="UP000198412"/>
    </source>
</evidence>
<proteinExistence type="predicted"/>
<dbReference type="EMBL" id="FZNX01000001">
    <property type="protein sequence ID" value="SNR32796.1"/>
    <property type="molecule type" value="Genomic_DNA"/>
</dbReference>
<dbReference type="AlphaFoldDB" id="A0A238VEW7"/>
<keyword evidence="2" id="KW-1185">Reference proteome</keyword>
<name>A0A238VEW7_9FLAO</name>
<evidence type="ECO:0008006" key="3">
    <source>
        <dbReference type="Google" id="ProtNLM"/>
    </source>
</evidence>
<reference evidence="2" key="1">
    <citation type="submission" date="2017-06" db="EMBL/GenBank/DDBJ databases">
        <authorList>
            <person name="Varghese N."/>
            <person name="Submissions S."/>
        </authorList>
    </citation>
    <scope>NUCLEOTIDE SEQUENCE [LARGE SCALE GENOMIC DNA]</scope>
    <source>
        <strain evidence="2">DSM 27993</strain>
    </source>
</reference>
<dbReference type="OrthoDB" id="1367720at2"/>
<dbReference type="PROSITE" id="PS51257">
    <property type="entry name" value="PROKAR_LIPOPROTEIN"/>
    <property type="match status" value="1"/>
</dbReference>